<dbReference type="InterPro" id="IPR004843">
    <property type="entry name" value="Calcineurin-like_PHP"/>
</dbReference>
<dbReference type="SUPFAM" id="SSF56300">
    <property type="entry name" value="Metallo-dependent phosphatases"/>
    <property type="match status" value="1"/>
</dbReference>
<dbReference type="PANTHER" id="PTHR42850:SF10">
    <property type="entry name" value="SERINE_THREONINE-PROTEIN PHOSPHATASE 1"/>
    <property type="match status" value="1"/>
</dbReference>
<evidence type="ECO:0000259" key="1">
    <source>
        <dbReference type="Pfam" id="PF00149"/>
    </source>
</evidence>
<accession>A0A5U1A7Z8</accession>
<sequence length="220" mass="24815">MTKYYQRIDGTEFRNVWVAGDLHGCHTLLMNELDRVGFNPECDLLISVGDLIDRGPENVECLELLQMPWFRAVMGNHEDLMLEGISPTGSVTNWLINGGGWFYSLDTDKKALAMSLVERVRQLPYIIELKTTSETIVIAHADYPDGEYQFGKQVPFFTVMWGRERISESIDGIGGEIAGADRFIFGHSPVNMPKTFWNQHYIDTGAVYCGKLTLMLVQGA</sequence>
<dbReference type="GO" id="GO:0110154">
    <property type="term" value="P:RNA decapping"/>
    <property type="evidence" value="ECO:0007669"/>
    <property type="project" value="TreeGrafter"/>
</dbReference>
<dbReference type="InterPro" id="IPR029052">
    <property type="entry name" value="Metallo-depent_PP-like"/>
</dbReference>
<dbReference type="Pfam" id="PF00149">
    <property type="entry name" value="Metallophos"/>
    <property type="match status" value="1"/>
</dbReference>
<reference evidence="2" key="1">
    <citation type="submission" date="2018-07" db="EMBL/GenBank/DDBJ databases">
        <authorList>
            <consortium name="PulseNet: The National Subtyping Network for Foodborne Disease Surveillance"/>
            <person name="Tarr C.L."/>
            <person name="Trees E."/>
            <person name="Katz L.S."/>
            <person name="Carleton-Romer H.A."/>
            <person name="Stroika S."/>
            <person name="Kucerova Z."/>
            <person name="Roache K.F."/>
            <person name="Sabol A.L."/>
            <person name="Besser J."/>
            <person name="Gerner-Smidt P."/>
        </authorList>
    </citation>
    <scope>NUCLEOTIDE SEQUENCE</scope>
    <source>
        <strain evidence="2">PNUSAS047157</strain>
    </source>
</reference>
<dbReference type="EMBL" id="AAGJDN010000021">
    <property type="protein sequence ID" value="EBO6372435.1"/>
    <property type="molecule type" value="Genomic_DNA"/>
</dbReference>
<proteinExistence type="predicted"/>
<dbReference type="Gene3D" id="3.60.21.10">
    <property type="match status" value="1"/>
</dbReference>
<comment type="caution">
    <text evidence="2">The sequence shown here is derived from an EMBL/GenBank/DDBJ whole genome shotgun (WGS) entry which is preliminary data.</text>
</comment>
<dbReference type="PANTHER" id="PTHR42850">
    <property type="entry name" value="METALLOPHOSPHOESTERASE"/>
    <property type="match status" value="1"/>
</dbReference>
<name>A0A5U1A7Z8_SALER</name>
<dbReference type="GO" id="GO:0008803">
    <property type="term" value="F:bis(5'-nucleosyl)-tetraphosphatase (symmetrical) activity"/>
    <property type="evidence" value="ECO:0007669"/>
    <property type="project" value="TreeGrafter"/>
</dbReference>
<evidence type="ECO:0000313" key="2">
    <source>
        <dbReference type="EMBL" id="EBO6372435.1"/>
    </source>
</evidence>
<gene>
    <name evidence="2" type="ORF">DWC72_17640</name>
</gene>
<dbReference type="AlphaFoldDB" id="A0A5U1A7Z8"/>
<dbReference type="GO" id="GO:0016791">
    <property type="term" value="F:phosphatase activity"/>
    <property type="evidence" value="ECO:0007669"/>
    <property type="project" value="TreeGrafter"/>
</dbReference>
<organism evidence="2">
    <name type="scientific">Salmonella enterica</name>
    <name type="common">Salmonella choleraesuis</name>
    <dbReference type="NCBI Taxonomy" id="28901"/>
    <lineage>
        <taxon>Bacteria</taxon>
        <taxon>Pseudomonadati</taxon>
        <taxon>Pseudomonadota</taxon>
        <taxon>Gammaproteobacteria</taxon>
        <taxon>Enterobacterales</taxon>
        <taxon>Enterobacteriaceae</taxon>
        <taxon>Salmonella</taxon>
    </lineage>
</organism>
<dbReference type="InterPro" id="IPR050126">
    <property type="entry name" value="Ap4A_hydrolase"/>
</dbReference>
<feature type="domain" description="Calcineurin-like phosphoesterase" evidence="1">
    <location>
        <begin position="15"/>
        <end position="143"/>
    </location>
</feature>
<dbReference type="GO" id="GO:0005737">
    <property type="term" value="C:cytoplasm"/>
    <property type="evidence" value="ECO:0007669"/>
    <property type="project" value="TreeGrafter"/>
</dbReference>
<protein>
    <submittedName>
        <fullName evidence="2">Serine/threonine protein phosphatase</fullName>
    </submittedName>
</protein>